<evidence type="ECO:0000256" key="3">
    <source>
        <dbReference type="ARBA" id="ARBA00022729"/>
    </source>
</evidence>
<evidence type="ECO:0000256" key="5">
    <source>
        <dbReference type="ARBA" id="ARBA00023180"/>
    </source>
</evidence>
<dbReference type="InterPro" id="IPR029058">
    <property type="entry name" value="AB_hydrolase_fold"/>
</dbReference>
<dbReference type="InterPro" id="IPR008758">
    <property type="entry name" value="Peptidase_S28"/>
</dbReference>
<accession>A0AAD5XCX4</accession>
<keyword evidence="4" id="KW-0378">Hydrolase</keyword>
<comment type="similarity">
    <text evidence="1">Belongs to the peptidase S28 family.</text>
</comment>
<organism evidence="8 9">
    <name type="scientific">Physocladia obscura</name>
    <dbReference type="NCBI Taxonomy" id="109957"/>
    <lineage>
        <taxon>Eukaryota</taxon>
        <taxon>Fungi</taxon>
        <taxon>Fungi incertae sedis</taxon>
        <taxon>Chytridiomycota</taxon>
        <taxon>Chytridiomycota incertae sedis</taxon>
        <taxon>Chytridiomycetes</taxon>
        <taxon>Chytridiales</taxon>
        <taxon>Chytriomycetaceae</taxon>
        <taxon>Physocladia</taxon>
    </lineage>
</organism>
<dbReference type="InterPro" id="IPR042269">
    <property type="entry name" value="Ser_carbopepase_S28_SKS"/>
</dbReference>
<dbReference type="GO" id="GO:0005768">
    <property type="term" value="C:endosome"/>
    <property type="evidence" value="ECO:0007669"/>
    <property type="project" value="TreeGrafter"/>
</dbReference>
<protein>
    <submittedName>
        <fullName evidence="8">Uncharacterized protein</fullName>
    </submittedName>
</protein>
<evidence type="ECO:0000256" key="7">
    <source>
        <dbReference type="SAM" id="SignalP"/>
    </source>
</evidence>
<feature type="region of interest" description="Disordered" evidence="6">
    <location>
        <begin position="549"/>
        <end position="595"/>
    </location>
</feature>
<sequence>MLTNFAAVLALAASAVALRPNGLISTNGAKSVVDLYLDAPLPPSIAPPNLPITDGYFNQTVDHFGNQQGVNGSWFNQYYLISDAYYKPGGPIFLFIAGESVADASFISGGLGSLVSTLLPRYNGLAVSLEHRFYGASSDVLGRSVPTVDLNPATSLKLLTAEQSIEDMANFIRQFPTVFPQYNVTDNKWISIGGSYPGSLSAWLIEKHPELIHGAHAASAPVLLELDFWRYSYDVDAGMTFQSNLYFENGDSCMQGWTRAVKAFDTKIASVINDSAAFTDFRSKFWFASVPNVGDFASGVTGDFAGGVQYYPQDATAGNYTVLEVVCGGEFFPAFTDPTASDELLLETLQNYTVYYLETNGILGPDDPVIAEYFNTVPNTDWSIANAASYLWSYQACTQFGYGQVAQPLSNGLIESWSVYSQYNDVSYYEYFCETVGLIKDLNDGTITDFDFGGLAITTPNILWVNGQYDPWHWLSNYNTTQSPEQQSFVYLNASHCNDLWGPLPMHNITSLTEGSWPPVTQEFEDSFFEKIIAQYDAWINGSSATTTTATTSASTGTTVSGTAASTIGGSATSTGSVNTAATSGSSTASSNSAAPYTAPAQVTGNLYSAAAPLAAVSAVLGAMIFFV</sequence>
<keyword evidence="2" id="KW-0645">Protease</keyword>
<evidence type="ECO:0000256" key="4">
    <source>
        <dbReference type="ARBA" id="ARBA00022801"/>
    </source>
</evidence>
<dbReference type="GO" id="GO:0008239">
    <property type="term" value="F:dipeptidyl-peptidase activity"/>
    <property type="evidence" value="ECO:0007669"/>
    <property type="project" value="TreeGrafter"/>
</dbReference>
<evidence type="ECO:0000313" key="8">
    <source>
        <dbReference type="EMBL" id="KAJ3105179.1"/>
    </source>
</evidence>
<evidence type="ECO:0000256" key="6">
    <source>
        <dbReference type="SAM" id="MobiDB-lite"/>
    </source>
</evidence>
<name>A0AAD5XCX4_9FUNG</name>
<keyword evidence="3 7" id="KW-0732">Signal</keyword>
<comment type="caution">
    <text evidence="8">The sequence shown here is derived from an EMBL/GenBank/DDBJ whole genome shotgun (WGS) entry which is preliminary data.</text>
</comment>
<dbReference type="Pfam" id="PF05577">
    <property type="entry name" value="Peptidase_S28"/>
    <property type="match status" value="1"/>
</dbReference>
<dbReference type="GO" id="GO:0006508">
    <property type="term" value="P:proteolysis"/>
    <property type="evidence" value="ECO:0007669"/>
    <property type="project" value="UniProtKB-KW"/>
</dbReference>
<dbReference type="PANTHER" id="PTHR11010">
    <property type="entry name" value="PROTEASE S28 PRO-X CARBOXYPEPTIDASE-RELATED"/>
    <property type="match status" value="1"/>
</dbReference>
<dbReference type="Gene3D" id="1.20.120.980">
    <property type="entry name" value="Serine carboxypeptidase S28, SKS domain"/>
    <property type="match status" value="1"/>
</dbReference>
<keyword evidence="9" id="KW-1185">Reference proteome</keyword>
<gene>
    <name evidence="8" type="ORF">HK100_003934</name>
</gene>
<proteinExistence type="inferred from homology"/>
<dbReference type="AlphaFoldDB" id="A0AAD5XCX4"/>
<feature type="chain" id="PRO_5042231783" evidence="7">
    <location>
        <begin position="18"/>
        <end position="628"/>
    </location>
</feature>
<dbReference type="EMBL" id="JADGJH010002016">
    <property type="protein sequence ID" value="KAJ3105179.1"/>
    <property type="molecule type" value="Genomic_DNA"/>
</dbReference>
<dbReference type="SUPFAM" id="SSF53474">
    <property type="entry name" value="alpha/beta-Hydrolases"/>
    <property type="match status" value="1"/>
</dbReference>
<evidence type="ECO:0000313" key="9">
    <source>
        <dbReference type="Proteomes" id="UP001211907"/>
    </source>
</evidence>
<dbReference type="GO" id="GO:0070008">
    <property type="term" value="F:serine-type exopeptidase activity"/>
    <property type="evidence" value="ECO:0007669"/>
    <property type="project" value="InterPro"/>
</dbReference>
<feature type="signal peptide" evidence="7">
    <location>
        <begin position="1"/>
        <end position="17"/>
    </location>
</feature>
<evidence type="ECO:0000256" key="1">
    <source>
        <dbReference type="ARBA" id="ARBA00011079"/>
    </source>
</evidence>
<dbReference type="Proteomes" id="UP001211907">
    <property type="component" value="Unassembled WGS sequence"/>
</dbReference>
<dbReference type="Gene3D" id="3.40.50.1820">
    <property type="entry name" value="alpha/beta hydrolase"/>
    <property type="match status" value="1"/>
</dbReference>
<evidence type="ECO:0000256" key="2">
    <source>
        <dbReference type="ARBA" id="ARBA00022670"/>
    </source>
</evidence>
<dbReference type="PANTHER" id="PTHR11010:SF11">
    <property type="entry name" value="THYMUS-SPECIFIC SERINE PROTEASE"/>
    <property type="match status" value="1"/>
</dbReference>
<reference evidence="8" key="1">
    <citation type="submission" date="2020-05" db="EMBL/GenBank/DDBJ databases">
        <title>Phylogenomic resolution of chytrid fungi.</title>
        <authorList>
            <person name="Stajich J.E."/>
            <person name="Amses K."/>
            <person name="Simmons R."/>
            <person name="Seto K."/>
            <person name="Myers J."/>
            <person name="Bonds A."/>
            <person name="Quandt C.A."/>
            <person name="Barry K."/>
            <person name="Liu P."/>
            <person name="Grigoriev I."/>
            <person name="Longcore J.E."/>
            <person name="James T.Y."/>
        </authorList>
    </citation>
    <scope>NUCLEOTIDE SEQUENCE</scope>
    <source>
        <strain evidence="8">JEL0513</strain>
    </source>
</reference>
<keyword evidence="5" id="KW-0325">Glycoprotein</keyword>